<dbReference type="RefSeq" id="WP_172686977.1">
    <property type="nucleotide sequence ID" value="NZ_KT225520.1"/>
</dbReference>
<accession>A0A0M4KW21</accession>
<name>A0A0M4KW21_RAOOR</name>
<evidence type="ECO:0000256" key="1">
    <source>
        <dbReference type="SAM" id="SignalP"/>
    </source>
</evidence>
<reference evidence="2" key="1">
    <citation type="submission" date="2015-06" db="EMBL/GenBank/DDBJ databases">
        <title>Carbapenemase-producing Raoultella ornithinolytica.</title>
        <authorList>
            <person name="Sun J."/>
            <person name="Zhang F."/>
        </authorList>
    </citation>
    <scope>NUCLEOTIDE SEQUENCE</scope>
    <source>
        <strain evidence="2">RJ46C</strain>
        <plasmid evidence="2">pRJ46C</plasmid>
    </source>
</reference>
<feature type="chain" id="PRO_5005797148" evidence="1">
    <location>
        <begin position="28"/>
        <end position="175"/>
    </location>
</feature>
<feature type="signal peptide" evidence="1">
    <location>
        <begin position="1"/>
        <end position="27"/>
    </location>
</feature>
<protein>
    <submittedName>
        <fullName evidence="2">Uncharacterized protein</fullName>
    </submittedName>
</protein>
<dbReference type="EMBL" id="KT225520">
    <property type="protein sequence ID" value="ALD82412.1"/>
    <property type="molecule type" value="Genomic_DNA"/>
</dbReference>
<proteinExistence type="predicted"/>
<geneLocation type="plasmid" evidence="2">
    <name>pRJ46C</name>
</geneLocation>
<dbReference type="AlphaFoldDB" id="A0A0M4KW21"/>
<organism evidence="2">
    <name type="scientific">Raoultella ornithinolytica</name>
    <name type="common">Klebsiella ornithinolytica</name>
    <dbReference type="NCBI Taxonomy" id="54291"/>
    <lineage>
        <taxon>Bacteria</taxon>
        <taxon>Pseudomonadati</taxon>
        <taxon>Pseudomonadota</taxon>
        <taxon>Gammaproteobacteria</taxon>
        <taxon>Enterobacterales</taxon>
        <taxon>Enterobacteriaceae</taxon>
        <taxon>Klebsiella/Raoultella group</taxon>
        <taxon>Raoultella</taxon>
    </lineage>
</organism>
<keyword evidence="1" id="KW-0732">Signal</keyword>
<evidence type="ECO:0000313" key="2">
    <source>
        <dbReference type="EMBL" id="ALD82412.1"/>
    </source>
</evidence>
<keyword evidence="2" id="KW-0614">Plasmid</keyword>
<sequence length="175" mass="18400">MSGVFMKYTIMASFSVYLILSASQSLAAPSPSCPEGLTYIGTAYKEANAEPGNEAKVTASPPFLVPFPRNFRLDKSYRMSGGRWAGGSAGAVSNDGDVPNGLYVMGEGTEGGAKGWSVGTPKLKVIEEDDDGKIVQRGYEIPLYCHTGSGVADQMGHVSCNVSAVVCAKQMEPGF</sequence>